<evidence type="ECO:0000256" key="4">
    <source>
        <dbReference type="ARBA" id="ARBA00022692"/>
    </source>
</evidence>
<evidence type="ECO:0000256" key="2">
    <source>
        <dbReference type="ARBA" id="ARBA00007430"/>
    </source>
</evidence>
<keyword evidence="4 7" id="KW-0812">Transmembrane</keyword>
<gene>
    <name evidence="8" type="ORF">ABEG17_04880</name>
</gene>
<evidence type="ECO:0000256" key="3">
    <source>
        <dbReference type="ARBA" id="ARBA00022475"/>
    </source>
</evidence>
<feature type="transmembrane region" description="Helical" evidence="7">
    <location>
        <begin position="290"/>
        <end position="315"/>
    </location>
</feature>
<comment type="similarity">
    <text evidence="2">Belongs to the polysaccharide synthase family.</text>
</comment>
<feature type="transmembrane region" description="Helical" evidence="7">
    <location>
        <begin position="416"/>
        <end position="438"/>
    </location>
</feature>
<evidence type="ECO:0000256" key="6">
    <source>
        <dbReference type="ARBA" id="ARBA00023136"/>
    </source>
</evidence>
<accession>A0AAU7JXS1</accession>
<evidence type="ECO:0000256" key="1">
    <source>
        <dbReference type="ARBA" id="ARBA00004651"/>
    </source>
</evidence>
<feature type="transmembrane region" description="Helical" evidence="7">
    <location>
        <begin position="358"/>
        <end position="376"/>
    </location>
</feature>
<dbReference type="CDD" id="cd13127">
    <property type="entry name" value="MATE_tuaB_like"/>
    <property type="match status" value="1"/>
</dbReference>
<reference evidence="8" key="1">
    <citation type="submission" date="2024-05" db="EMBL/GenBank/DDBJ databases">
        <authorList>
            <person name="Kim S."/>
            <person name="Heo J."/>
            <person name="Choi H."/>
            <person name="Choi Y."/>
            <person name="Kwon S.-W."/>
            <person name="Kim Y."/>
        </authorList>
    </citation>
    <scope>NUCLEOTIDE SEQUENCE</scope>
    <source>
        <strain evidence="8">KACC 23699</strain>
    </source>
</reference>
<evidence type="ECO:0000256" key="5">
    <source>
        <dbReference type="ARBA" id="ARBA00022989"/>
    </source>
</evidence>
<evidence type="ECO:0000256" key="7">
    <source>
        <dbReference type="SAM" id="Phobius"/>
    </source>
</evidence>
<feature type="transmembrane region" description="Helical" evidence="7">
    <location>
        <begin position="82"/>
        <end position="106"/>
    </location>
</feature>
<feature type="transmembrane region" description="Helical" evidence="7">
    <location>
        <begin position="382"/>
        <end position="404"/>
    </location>
</feature>
<dbReference type="GO" id="GO:0005886">
    <property type="term" value="C:plasma membrane"/>
    <property type="evidence" value="ECO:0007669"/>
    <property type="project" value="UniProtKB-SubCell"/>
</dbReference>
<feature type="transmembrane region" description="Helical" evidence="7">
    <location>
        <begin position="168"/>
        <end position="190"/>
    </location>
</feature>
<dbReference type="AlphaFoldDB" id="A0AAU7JXS1"/>
<feature type="transmembrane region" description="Helical" evidence="7">
    <location>
        <begin position="444"/>
        <end position="465"/>
    </location>
</feature>
<dbReference type="EMBL" id="CP157483">
    <property type="protein sequence ID" value="XBO44679.1"/>
    <property type="molecule type" value="Genomic_DNA"/>
</dbReference>
<dbReference type="PANTHER" id="PTHR30250">
    <property type="entry name" value="PST FAMILY PREDICTED COLANIC ACID TRANSPORTER"/>
    <property type="match status" value="1"/>
</dbReference>
<feature type="transmembrane region" description="Helical" evidence="7">
    <location>
        <begin position="112"/>
        <end position="130"/>
    </location>
</feature>
<keyword evidence="5 7" id="KW-1133">Transmembrane helix</keyword>
<comment type="subcellular location">
    <subcellularLocation>
        <location evidence="1">Cell membrane</location>
        <topology evidence="1">Multi-pass membrane protein</topology>
    </subcellularLocation>
</comment>
<keyword evidence="3" id="KW-1003">Cell membrane</keyword>
<proteinExistence type="inferred from homology"/>
<dbReference type="RefSeq" id="WP_406832163.1">
    <property type="nucleotide sequence ID" value="NZ_CP157483.1"/>
</dbReference>
<evidence type="ECO:0000313" key="8">
    <source>
        <dbReference type="EMBL" id="XBO44679.1"/>
    </source>
</evidence>
<organism evidence="8">
    <name type="scientific">Pedococcus sp. KACC 23699</name>
    <dbReference type="NCBI Taxonomy" id="3149228"/>
    <lineage>
        <taxon>Bacteria</taxon>
        <taxon>Bacillati</taxon>
        <taxon>Actinomycetota</taxon>
        <taxon>Actinomycetes</taxon>
        <taxon>Micrococcales</taxon>
        <taxon>Intrasporangiaceae</taxon>
        <taxon>Pedococcus</taxon>
    </lineage>
</organism>
<dbReference type="PANTHER" id="PTHR30250:SF10">
    <property type="entry name" value="LIPOPOLYSACCHARIDE BIOSYNTHESIS PROTEIN WZXC"/>
    <property type="match status" value="1"/>
</dbReference>
<feature type="transmembrane region" description="Helical" evidence="7">
    <location>
        <begin position="321"/>
        <end position="338"/>
    </location>
</feature>
<name>A0AAU7JXS1_9MICO</name>
<dbReference type="InterPro" id="IPR050833">
    <property type="entry name" value="Poly_Biosynth_Transport"/>
</dbReference>
<sequence length="483" mass="51192">MSTISGTAARGAGVTFAAQGARFVLQIGSLAVLSRLLTPSEVGIVAMVTAVLNVAEIVRDFGLSSAAIQAPRLSAAERTNLFWINLGIGTACSVVAAACAPLLGAVYGDPRIVPIVLALAWLFVVSGANTQYRADLSRSLRFSALALTDVAAQVLGIAVAIVCAVSGAGYWSIVAQQATFVVTTCLMNVAQVRWRPGRPRRDVPMRHFTRFGANLLGTNLLGYAVNNLDNVGIGAVWGSGPLGLYSRAYQLLQVPLQQVNAPLGRVVLPILSKVQDDPVRYERYFRRFQLVICYSLGLGFAVLAGLSQPIVAILFGPSWQGVAPLLGVLALSGVFKGIDSANYQMWVSRGFASQLFKFYLVSRPIMVVMILAGLPWGPLGVAVGQLVVAVLHWAVSLRIVCRLADIDARPLFAQSARALLLVILPAGLLAWVGTSLLSDPVASLATGTAMSVAWVAVAALVLPWVRRDLEPVVATSRSLAARR</sequence>
<protein>
    <submittedName>
        <fullName evidence="8">Lipopolysaccharide biosynthesis protein</fullName>
    </submittedName>
</protein>
<dbReference type="Pfam" id="PF13440">
    <property type="entry name" value="Polysacc_synt_3"/>
    <property type="match status" value="1"/>
</dbReference>
<feature type="transmembrane region" description="Helical" evidence="7">
    <location>
        <begin position="142"/>
        <end position="162"/>
    </location>
</feature>
<keyword evidence="6 7" id="KW-0472">Membrane</keyword>